<dbReference type="HAMAP" id="MF_01894">
    <property type="entry name" value="Smc_prok"/>
    <property type="match status" value="1"/>
</dbReference>
<comment type="subunit">
    <text evidence="6">Homodimer.</text>
</comment>
<comment type="domain">
    <text evidence="6">Contains large globular domains required for ATP hydrolysis at each terminus and a third globular domain forming a flexible hinge near the middle of the molecule. These domains are separated by coiled-coil structures.</text>
</comment>
<dbReference type="Proteomes" id="UP001205046">
    <property type="component" value="Unassembled WGS sequence"/>
</dbReference>
<feature type="coiled-coil region" evidence="6">
    <location>
        <begin position="419"/>
        <end position="481"/>
    </location>
</feature>
<feature type="domain" description="SMC hinge" evidence="8">
    <location>
        <begin position="511"/>
        <end position="624"/>
    </location>
</feature>
<dbReference type="InterPro" id="IPR003395">
    <property type="entry name" value="RecF/RecN/SMC_N"/>
</dbReference>
<dbReference type="Pfam" id="PF02463">
    <property type="entry name" value="SMC_N"/>
    <property type="match status" value="1"/>
</dbReference>
<organism evidence="9 10">
    <name type="scientific">Nesterenkonia massiliensis</name>
    <dbReference type="NCBI Taxonomy" id="1232429"/>
    <lineage>
        <taxon>Bacteria</taxon>
        <taxon>Bacillati</taxon>
        <taxon>Actinomycetota</taxon>
        <taxon>Actinomycetes</taxon>
        <taxon>Micrococcales</taxon>
        <taxon>Micrococcaceae</taxon>
        <taxon>Nesterenkonia</taxon>
    </lineage>
</organism>
<evidence type="ECO:0000256" key="7">
    <source>
        <dbReference type="SAM" id="MobiDB-lite"/>
    </source>
</evidence>
<comment type="caution">
    <text evidence="9">The sequence shown here is derived from an EMBL/GenBank/DDBJ whole genome shotgun (WGS) entry which is preliminary data.</text>
</comment>
<dbReference type="SUPFAM" id="SSF75553">
    <property type="entry name" value="Smc hinge domain"/>
    <property type="match status" value="1"/>
</dbReference>
<keyword evidence="1 6" id="KW-0963">Cytoplasm</keyword>
<dbReference type="InterPro" id="IPR011890">
    <property type="entry name" value="SMC_prok"/>
</dbReference>
<dbReference type="SUPFAM" id="SSF52540">
    <property type="entry name" value="P-loop containing nucleoside triphosphate hydrolases"/>
    <property type="match status" value="1"/>
</dbReference>
<dbReference type="Gene3D" id="3.40.50.300">
    <property type="entry name" value="P-loop containing nucleotide triphosphate hydrolases"/>
    <property type="match status" value="2"/>
</dbReference>
<reference evidence="9 10" key="1">
    <citation type="submission" date="2022-04" db="EMBL/GenBank/DDBJ databases">
        <title>Human microbiome associated bacterial genomes.</title>
        <authorList>
            <person name="Sandstrom S."/>
            <person name="Salamzade R."/>
            <person name="Kalan L.R."/>
        </authorList>
    </citation>
    <scope>NUCLEOTIDE SEQUENCE [LARGE SCALE GENOMIC DNA]</scope>
    <source>
        <strain evidence="10">p3-SID767</strain>
    </source>
</reference>
<keyword evidence="2 6" id="KW-0547">Nucleotide-binding</keyword>
<keyword evidence="10" id="KW-1185">Reference proteome</keyword>
<feature type="coiled-coil region" evidence="6">
    <location>
        <begin position="896"/>
        <end position="923"/>
    </location>
</feature>
<dbReference type="InterPro" id="IPR024704">
    <property type="entry name" value="SMC"/>
</dbReference>
<dbReference type="EMBL" id="JALXMO010000003">
    <property type="protein sequence ID" value="MCT1606092.1"/>
    <property type="molecule type" value="Genomic_DNA"/>
</dbReference>
<evidence type="ECO:0000256" key="3">
    <source>
        <dbReference type="ARBA" id="ARBA00022840"/>
    </source>
</evidence>
<dbReference type="InterPro" id="IPR010935">
    <property type="entry name" value="SMC_hinge"/>
</dbReference>
<dbReference type="NCBIfam" id="TIGR02168">
    <property type="entry name" value="SMC_prok_B"/>
    <property type="match status" value="1"/>
</dbReference>
<evidence type="ECO:0000313" key="10">
    <source>
        <dbReference type="Proteomes" id="UP001205046"/>
    </source>
</evidence>
<dbReference type="PIRSF" id="PIRSF005719">
    <property type="entry name" value="SMC"/>
    <property type="match status" value="1"/>
</dbReference>
<feature type="compositionally biased region" description="Basic and acidic residues" evidence="7">
    <location>
        <begin position="819"/>
        <end position="843"/>
    </location>
</feature>
<evidence type="ECO:0000256" key="1">
    <source>
        <dbReference type="ARBA" id="ARBA00022490"/>
    </source>
</evidence>
<keyword evidence="5 6" id="KW-0238">DNA-binding</keyword>
<feature type="coiled-coil region" evidence="6">
    <location>
        <begin position="174"/>
        <end position="208"/>
    </location>
</feature>
<sequence>MHLKTLTVRGFKSFASATTFEFEPGVTAVVGPNGSGKSNVVDALAWVMGEQGAKSLRGGTMEDVIFAGTAERQPLGRASVSLTIDNSDGALPIDYSEVTISRTMFRSGGSEYTINGAKCRLLDIQELLSDSGLGREMHVIVGQGQLDQVLHATPEQRRGFIEEAAGVLKHRRRRERSVRKLESMQGNLERLEDLISELSRQLAPLGRQAKVARRAQRIQYELRDALSRLIADDLVQAATALHASSQGEQQDHEAAEELREKLGSQDEQISALVQQSEALRDRSERLSSGHHRLAQVQEKLRSVASLAAERASSLRSAAAMDTSNGRDPQQLRDQAEQVAAEAQMQQEQLDAAREHLEQITARRTAAEEELKAEETRITEQLRAVADRKAGLATLRGRVETAQGRQDAAQSRRRRAVEQQEIEQIALETSRAELAELEQRITSITSGENGLDEAYRQAQTRYEDLRAAHDELAARQRQLEIVVSEFRARLSGLEAARSPRDGAAALAKHPASLVTGSYAEKLGVDRGWEKAIAACLGSLDAALLVANASAAAEAVSWLAENDGGRAHVVYPTEASTSAATREKLPAGTHWALDVVHAPRDLSAPVEAVLAGVVVVEDQNQAEELLSCDDVRAAVTADGVILRLGERIGGTAVENAEVAITAHIAQVTEELDQAKRELTEITAQLAHSQQEVSTAELGANEAREAAQANDRALTAAQDQLNRLKAEITRAQQRVAGFDKEIADAAASAKDAEDQLQEITARLDAAENQETLEDPSTEERDRLSEAASALRREEVDARLALRAAQEQHKQLLERAASLRRNAQAEEHRREQARKAAQLRHDKAQRAEDIRAEAERAVERLVGKLEAVEAAQTAARQGYADLTEQISAAQQQRSTSAAELEEITARLHQAELRQTELRLALEAAEQRAEEELSLTPEYLIEHYGPDQPVPDPENEDDDAPGLPYQRRAQESRLAQARRDLKSLGKVNPLALEEHAALEERHRYLQEQLADLKKSRQSLLDIISEVDATVQKVFTEAWEDTRVQFERVFSRLFPGGEGRLELTNPEDMINTGIEVHARPPGKRIRRLSLLSGGERSLTAVALLVAIFKARPSPFYVMDEVEAALDDTNLSRLLVIFEELRESSQLIVITHQKRTMEIADALYGVSMRQDGSTRVVSQRLARSDSA</sequence>
<proteinExistence type="inferred from homology"/>
<dbReference type="InterPro" id="IPR027417">
    <property type="entry name" value="P-loop_NTPase"/>
</dbReference>
<feature type="region of interest" description="Disordered" evidence="7">
    <location>
        <begin position="242"/>
        <end position="266"/>
    </location>
</feature>
<dbReference type="PANTHER" id="PTHR43977">
    <property type="entry name" value="STRUCTURAL MAINTENANCE OF CHROMOSOMES PROTEIN 3"/>
    <property type="match status" value="1"/>
</dbReference>
<keyword evidence="3 6" id="KW-0067">ATP-binding</keyword>
<dbReference type="SMART" id="SM00968">
    <property type="entry name" value="SMC_hinge"/>
    <property type="match status" value="1"/>
</dbReference>
<evidence type="ECO:0000313" key="9">
    <source>
        <dbReference type="EMBL" id="MCT1606092.1"/>
    </source>
</evidence>
<comment type="function">
    <text evidence="6">Required for chromosome condensation and partitioning.</text>
</comment>
<name>A0ABT2HN38_9MICC</name>
<dbReference type="Gene3D" id="1.20.1060.20">
    <property type="match status" value="1"/>
</dbReference>
<feature type="region of interest" description="Disordered" evidence="7">
    <location>
        <begin position="816"/>
        <end position="843"/>
    </location>
</feature>
<dbReference type="RefSeq" id="WP_260072318.1">
    <property type="nucleotide sequence ID" value="NZ_JALXMO010000003.1"/>
</dbReference>
<feature type="region of interest" description="Disordered" evidence="7">
    <location>
        <begin position="937"/>
        <end position="959"/>
    </location>
</feature>
<evidence type="ECO:0000256" key="2">
    <source>
        <dbReference type="ARBA" id="ARBA00022741"/>
    </source>
</evidence>
<evidence type="ECO:0000256" key="4">
    <source>
        <dbReference type="ARBA" id="ARBA00023054"/>
    </source>
</evidence>
<feature type="region of interest" description="Disordered" evidence="7">
    <location>
        <begin position="314"/>
        <end position="349"/>
    </location>
</feature>
<feature type="binding site" evidence="6">
    <location>
        <begin position="32"/>
        <end position="39"/>
    </location>
    <ligand>
        <name>ATP</name>
        <dbReference type="ChEBI" id="CHEBI:30616"/>
    </ligand>
</feature>
<feature type="compositionally biased region" description="Low complexity" evidence="7">
    <location>
        <begin position="336"/>
        <end position="349"/>
    </location>
</feature>
<keyword evidence="4 6" id="KW-0175">Coiled coil</keyword>
<comment type="subcellular location">
    <subcellularLocation>
        <location evidence="6">Cytoplasm</location>
    </subcellularLocation>
</comment>
<gene>
    <name evidence="6 9" type="primary">smc</name>
    <name evidence="9" type="ORF">M3B43_01890</name>
</gene>
<evidence type="ECO:0000256" key="5">
    <source>
        <dbReference type="ARBA" id="ARBA00023125"/>
    </source>
</evidence>
<feature type="compositionally biased region" description="Basic and acidic residues" evidence="7">
    <location>
        <begin position="249"/>
        <end position="264"/>
    </location>
</feature>
<protein>
    <recommendedName>
        <fullName evidence="6">Chromosome partition protein Smc</fullName>
    </recommendedName>
</protein>
<evidence type="ECO:0000256" key="6">
    <source>
        <dbReference type="HAMAP-Rule" id="MF_01894"/>
    </source>
</evidence>
<comment type="similarity">
    <text evidence="6">Belongs to the SMC family.</text>
</comment>
<dbReference type="Pfam" id="PF06470">
    <property type="entry name" value="SMC_hinge"/>
    <property type="match status" value="1"/>
</dbReference>
<dbReference type="InterPro" id="IPR036277">
    <property type="entry name" value="SMC_hinge_sf"/>
</dbReference>
<accession>A0ABT2HN38</accession>
<evidence type="ECO:0000259" key="8">
    <source>
        <dbReference type="SMART" id="SM00968"/>
    </source>
</evidence>